<evidence type="ECO:0000256" key="2">
    <source>
        <dbReference type="ARBA" id="ARBA00001947"/>
    </source>
</evidence>
<evidence type="ECO:0000256" key="7">
    <source>
        <dbReference type="ARBA" id="ARBA00013998"/>
    </source>
</evidence>
<keyword evidence="29" id="KW-1185">Reference proteome</keyword>
<keyword evidence="11 21" id="KW-0808">Transferase</keyword>
<dbReference type="PROSITE" id="PS50974">
    <property type="entry name" value="ADOMET_ACTIVATION"/>
    <property type="match status" value="1"/>
</dbReference>
<evidence type="ECO:0000256" key="18">
    <source>
        <dbReference type="ARBA" id="ARBA00025552"/>
    </source>
</evidence>
<dbReference type="PROSITE" id="PS51332">
    <property type="entry name" value="B12_BINDING"/>
    <property type="match status" value="1"/>
</dbReference>
<evidence type="ECO:0000256" key="3">
    <source>
        <dbReference type="ARBA" id="ARBA00001956"/>
    </source>
</evidence>
<proteinExistence type="inferred from homology"/>
<comment type="pathway">
    <text evidence="4 21">Amino-acid biosynthesis; L-methionine biosynthesis via de novo pathway; L-methionine from L-homocysteine (MetH route): step 1/1.</text>
</comment>
<evidence type="ECO:0000313" key="29">
    <source>
        <dbReference type="Proteomes" id="UP001623558"/>
    </source>
</evidence>
<dbReference type="PIRSF" id="PIRSF000381">
    <property type="entry name" value="MetH"/>
    <property type="match status" value="1"/>
</dbReference>
<keyword evidence="15 21" id="KW-0862">Zinc</keyword>
<dbReference type="Pfam" id="PF02574">
    <property type="entry name" value="S-methyl_trans"/>
    <property type="match status" value="1"/>
</dbReference>
<keyword evidence="16 21" id="KW-0486">Methionine biosynthesis</keyword>
<evidence type="ECO:0000256" key="12">
    <source>
        <dbReference type="ARBA" id="ARBA00022691"/>
    </source>
</evidence>
<dbReference type="GO" id="GO:0008705">
    <property type="term" value="F:methionine synthase activity"/>
    <property type="evidence" value="ECO:0007669"/>
    <property type="project" value="UniProtKB-EC"/>
</dbReference>
<dbReference type="InterPro" id="IPR033706">
    <property type="entry name" value="Met_synthase_B12-bd"/>
</dbReference>
<comment type="cofactor">
    <cofactor evidence="3 21">
        <name>methylcob(III)alamin</name>
        <dbReference type="ChEBI" id="CHEBI:28115"/>
    </cofactor>
</comment>
<dbReference type="Pfam" id="PF02607">
    <property type="entry name" value="B12-binding_2"/>
    <property type="match status" value="1"/>
</dbReference>
<dbReference type="InterPro" id="IPR004223">
    <property type="entry name" value="VitB12-dep_Met_synth_activ_dom"/>
</dbReference>
<dbReference type="Gene3D" id="3.10.196.10">
    <property type="entry name" value="Vitamin B12-dependent methionine synthase, activation domain"/>
    <property type="match status" value="1"/>
</dbReference>
<dbReference type="EMBL" id="JBEWZH010000006">
    <property type="protein sequence ID" value="MFL0162675.1"/>
    <property type="molecule type" value="Genomic_DNA"/>
</dbReference>
<evidence type="ECO:0000256" key="9">
    <source>
        <dbReference type="ARBA" id="ARBA00022605"/>
    </source>
</evidence>
<name>A0ABW8RY23_9BACT</name>
<evidence type="ECO:0000259" key="27">
    <source>
        <dbReference type="PROSITE" id="PS51337"/>
    </source>
</evidence>
<dbReference type="Pfam" id="PF02310">
    <property type="entry name" value="B12-binding"/>
    <property type="match status" value="1"/>
</dbReference>
<dbReference type="PANTHER" id="PTHR45833:SF1">
    <property type="entry name" value="METHIONINE SYNTHASE"/>
    <property type="match status" value="1"/>
</dbReference>
<comment type="function">
    <text evidence="18 21">Catalyzes the transfer of a methyl group from methyl-cobalamin to homocysteine, yielding enzyme-bound cob(I)alamin and methionine. Subsequently, remethylates the cofactor using methyltetrahydrofolate.</text>
</comment>
<dbReference type="Gene3D" id="1.10.1240.10">
    <property type="entry name" value="Methionine synthase domain"/>
    <property type="match status" value="1"/>
</dbReference>
<dbReference type="RefSeq" id="WP_406751515.1">
    <property type="nucleotide sequence ID" value="NZ_JBEWZH010000006.1"/>
</dbReference>
<keyword evidence="8 21" id="KW-0489">Methyltransferase</keyword>
<feature type="domain" description="Pterin-binding" evidence="24">
    <location>
        <begin position="356"/>
        <end position="617"/>
    </location>
</feature>
<dbReference type="SUPFAM" id="SSF51717">
    <property type="entry name" value="Dihydropteroate synthetase-like"/>
    <property type="match status" value="1"/>
</dbReference>
<dbReference type="Proteomes" id="UP001623558">
    <property type="component" value="Unassembled WGS sequence"/>
</dbReference>
<dbReference type="Pfam" id="PF02965">
    <property type="entry name" value="Met_synt_B12"/>
    <property type="match status" value="1"/>
</dbReference>
<keyword evidence="17 21" id="KW-0170">Cobalt</keyword>
<evidence type="ECO:0000256" key="15">
    <source>
        <dbReference type="ARBA" id="ARBA00022833"/>
    </source>
</evidence>
<evidence type="ECO:0000256" key="21">
    <source>
        <dbReference type="PIRNR" id="PIRNR000381"/>
    </source>
</evidence>
<organism evidence="28 29">
    <name type="scientific">Aquirufa salirivi</name>
    <dbReference type="NCBI Taxonomy" id="3104729"/>
    <lineage>
        <taxon>Bacteria</taxon>
        <taxon>Pseudomonadati</taxon>
        <taxon>Bacteroidota</taxon>
        <taxon>Cytophagia</taxon>
        <taxon>Cytophagales</taxon>
        <taxon>Flectobacillaceae</taxon>
        <taxon>Aquirufa</taxon>
    </lineage>
</organism>
<gene>
    <name evidence="28" type="primary">metH</name>
    <name evidence="28" type="ORF">U0R11_09760</name>
</gene>
<dbReference type="InterPro" id="IPR003726">
    <property type="entry name" value="HCY_dom"/>
</dbReference>
<evidence type="ECO:0000256" key="11">
    <source>
        <dbReference type="ARBA" id="ARBA00022679"/>
    </source>
</evidence>
<dbReference type="Gene3D" id="3.20.20.20">
    <property type="entry name" value="Dihydropteroate synthase-like"/>
    <property type="match status" value="1"/>
</dbReference>
<comment type="cofactor">
    <cofactor evidence="2 21 22">
        <name>Zn(2+)</name>
        <dbReference type="ChEBI" id="CHEBI:29105"/>
    </cofactor>
</comment>
<dbReference type="SUPFAM" id="SSF52242">
    <property type="entry name" value="Cobalamin (vitamin B12)-binding domain"/>
    <property type="match status" value="1"/>
</dbReference>
<evidence type="ECO:0000256" key="4">
    <source>
        <dbReference type="ARBA" id="ARBA00005178"/>
    </source>
</evidence>
<dbReference type="Pfam" id="PF00809">
    <property type="entry name" value="Pterin_bind"/>
    <property type="match status" value="1"/>
</dbReference>
<comment type="domain">
    <text evidence="21">Modular enzyme with four functionally distinct domains. The isolated Hcy-binding domain catalyzes methyl transfer from free methylcobalamin to homocysteine. The Hcy-binding domain in association with the pterin-binding domain catalyzes the methylation of cob(I)alamin by methyltetrahydrofolate and the methylation of homocysteine. The B12-binding domain binds the cofactor. The AdoMet activation domain binds S-adenosyl-L-methionine. Under aerobic conditions cob(I)alamin can be converted to inactive cob(II)alamin. Reductive methylation by S-adenosyl-L-methionine and flavodoxin regenerates methylcobalamin.</text>
</comment>
<comment type="similarity">
    <text evidence="5">Belongs to the vitamin-B12 dependent methionine synthase family.</text>
</comment>
<dbReference type="GO" id="GO:0032259">
    <property type="term" value="P:methylation"/>
    <property type="evidence" value="ECO:0007669"/>
    <property type="project" value="UniProtKB-KW"/>
</dbReference>
<evidence type="ECO:0000259" key="24">
    <source>
        <dbReference type="PROSITE" id="PS50972"/>
    </source>
</evidence>
<evidence type="ECO:0000256" key="22">
    <source>
        <dbReference type="PROSITE-ProRule" id="PRU00333"/>
    </source>
</evidence>
<dbReference type="Gene3D" id="3.20.20.330">
    <property type="entry name" value="Homocysteine-binding-like domain"/>
    <property type="match status" value="1"/>
</dbReference>
<dbReference type="PANTHER" id="PTHR45833">
    <property type="entry name" value="METHIONINE SYNTHASE"/>
    <property type="match status" value="1"/>
</dbReference>
<evidence type="ECO:0000313" key="28">
    <source>
        <dbReference type="EMBL" id="MFL0162675.1"/>
    </source>
</evidence>
<dbReference type="PROSITE" id="PS50970">
    <property type="entry name" value="HCY"/>
    <property type="match status" value="1"/>
</dbReference>
<feature type="domain" description="Hcy-binding" evidence="23">
    <location>
        <begin position="3"/>
        <end position="325"/>
    </location>
</feature>
<dbReference type="NCBIfam" id="TIGR02082">
    <property type="entry name" value="metH"/>
    <property type="match status" value="1"/>
</dbReference>
<dbReference type="CDD" id="cd00740">
    <property type="entry name" value="MeTr"/>
    <property type="match status" value="1"/>
</dbReference>
<evidence type="ECO:0000259" key="25">
    <source>
        <dbReference type="PROSITE" id="PS50974"/>
    </source>
</evidence>
<evidence type="ECO:0000256" key="19">
    <source>
        <dbReference type="ARBA" id="ARBA00031040"/>
    </source>
</evidence>
<keyword evidence="10 21" id="KW-0846">Cobalamin</keyword>
<dbReference type="Gene3D" id="1.10.288.10">
    <property type="entry name" value="Cobalamin-dependent Methionine Synthase, domain 2"/>
    <property type="match status" value="1"/>
</dbReference>
<dbReference type="InterPro" id="IPR011005">
    <property type="entry name" value="Dihydropteroate_synth-like_sf"/>
</dbReference>
<dbReference type="NCBIfam" id="NF007024">
    <property type="entry name" value="PRK09490.1"/>
    <property type="match status" value="1"/>
</dbReference>
<dbReference type="InterPro" id="IPR036589">
    <property type="entry name" value="HCY_dom_sf"/>
</dbReference>
<evidence type="ECO:0000256" key="16">
    <source>
        <dbReference type="ARBA" id="ARBA00023167"/>
    </source>
</evidence>
<accession>A0ABW8RY23</accession>
<comment type="caution">
    <text evidence="28">The sequence shown here is derived from an EMBL/GenBank/DDBJ whole genome shotgun (WGS) entry which is preliminary data.</text>
</comment>
<dbReference type="InterPro" id="IPR050554">
    <property type="entry name" value="Met_Synthase/Corrinoid"/>
</dbReference>
<protein>
    <recommendedName>
        <fullName evidence="7 20">Methionine synthase</fullName>
        <ecNumber evidence="6 20">2.1.1.13</ecNumber>
    </recommendedName>
    <alternativeName>
        <fullName evidence="19 21">5-methyltetrahydrofolate--homocysteine methyltransferase</fullName>
    </alternativeName>
</protein>
<sequence>MQKQNILDRLKDRILVLDGAMGSLIQQYQLTDADYRGERFKDFPHEVKGNNDLLSITRPDVIKEIHAKYFEAGADIAETNTFSGTSIAMADYHMEDLVYELNFESAKIAKEVADEYSLKNPDQPRYVAGSIGPTNRTLSLSPDVNDPGFRAVSFDELVEAYQEQVKGLVDGGVDLLLVETVFDTLNAKAALFAIDQYFNQNPDKPYLPVMVSGTITDASGRTLSGQTTEAFLTSIAHMPLLSVGLNCALGADLMRPYIKTLSDKSPFLVSAHPNAGLPNEMGEYDQSPEEMALVIEDYLQNGFINIIGGCCGTTPEHIRLIAETAAKYPPHQLPSDNSNQKLSGLEPLEITELTNFVNIGERCNVTGSKKFARLIREENFEEAIAIAREQADGGAQILDVNLDEGMIDGVKMMPQFLNLLMSEPDISRLPIMIDSSKWEVIEAGLKCVQGKSVVNSISLKEGEDRFIELAKKVKRYGASVVVMAFDEQGQADSYQRRIEICQRAYDILVNEVAFPPQDIIFDPNILTVATGMEEHNNYANDFIQATAWIKKNLPHAKVSGGVSNISFSFRGNEVVREAMHTVFLYYAIQAGMDMGIVNASQLGVYDEISQPLRDLCEDVLLNRNPDATEKLVAFADTVKSSGKEQVFDDAWRKMPVNKRLEHALIKGLTEFIDEDTEEARKLVERPIQVIEGPLMDGMNVVGDLFGAGKMFLPQVVKSARVMKKAVAYLLPYIEAEKQVGESSSAGKILLATVKGDVHDIGKNIVGVVLACNNYEVIDLGVMVSCEKILAAAKEHQVDILGLSGLITPSLDEMVYVAKEMKRMGFTIPLLIGGATTSRLHTAVKIDPHYDGPVIHVLDASRSVPVAGRLLQSELSQKEIFNEIKVEYAQIRVQHAARQQEKNYLTIDQARQKSRGIDWTDFKSHQPNFLGVKYFEDYSLAEIAKYIDWTPFFATWQLSGKYPRIFDDAVVGHEAKKLFQDAQDLLAEIIRDKSLQAKAALGFFPANAFGDDIILHEIKVNENKVACEKHGEHIHVQYEIQKNDSTSDSSQWLHHLRQQNVKAANLANHCLSDFVAPLETGETDYVGAFAVTAGIGIEALLEKYDKAHDDYNSIMVKALADRLAEALAELLHERVRKEFWGYERGEDLSNEDLIAEKYKGIRPAPGYPACPDHTEKKRLFELLDAEDKIGIQLTESYAMYPASSVSGFYFSHPKSTYYGLGKITKDQVVDYAQRKQMPVEEIERWLSPVLNYDA</sequence>
<keyword evidence="14" id="KW-0677">Repeat</keyword>
<dbReference type="SUPFAM" id="SSF47644">
    <property type="entry name" value="Methionine synthase domain"/>
    <property type="match status" value="1"/>
</dbReference>
<keyword evidence="12 21" id="KW-0949">S-adenosyl-L-methionine</keyword>
<evidence type="ECO:0000256" key="20">
    <source>
        <dbReference type="NCBIfam" id="TIGR02082"/>
    </source>
</evidence>
<dbReference type="InterPro" id="IPR011822">
    <property type="entry name" value="MetH"/>
</dbReference>
<evidence type="ECO:0000259" key="23">
    <source>
        <dbReference type="PROSITE" id="PS50970"/>
    </source>
</evidence>
<dbReference type="InterPro" id="IPR037010">
    <property type="entry name" value="VitB12-dep_Met_synth_activ_sf"/>
</dbReference>
<feature type="domain" description="B12-binding N-terminal" evidence="27">
    <location>
        <begin position="647"/>
        <end position="741"/>
    </location>
</feature>
<keyword evidence="9 21" id="KW-0028">Amino-acid biosynthesis</keyword>
<feature type="binding site" evidence="22">
    <location>
        <position position="247"/>
    </location>
    <ligand>
        <name>Zn(2+)</name>
        <dbReference type="ChEBI" id="CHEBI:29105"/>
    </ligand>
</feature>
<feature type="domain" description="B12-binding" evidence="26">
    <location>
        <begin position="745"/>
        <end position="880"/>
    </location>
</feature>
<comment type="catalytic activity">
    <reaction evidence="1 21">
        <text>(6S)-5-methyl-5,6,7,8-tetrahydrofolate + L-homocysteine = (6S)-5,6,7,8-tetrahydrofolate + L-methionine</text>
        <dbReference type="Rhea" id="RHEA:11172"/>
        <dbReference type="ChEBI" id="CHEBI:18608"/>
        <dbReference type="ChEBI" id="CHEBI:57453"/>
        <dbReference type="ChEBI" id="CHEBI:57844"/>
        <dbReference type="ChEBI" id="CHEBI:58199"/>
        <dbReference type="EC" id="2.1.1.13"/>
    </reaction>
</comment>
<dbReference type="InterPro" id="IPR036724">
    <property type="entry name" value="Cobalamin-bd_sf"/>
</dbReference>
<evidence type="ECO:0000256" key="14">
    <source>
        <dbReference type="ARBA" id="ARBA00022737"/>
    </source>
</evidence>
<dbReference type="Gene3D" id="3.40.50.280">
    <property type="entry name" value="Cobalamin-binding domain"/>
    <property type="match status" value="1"/>
</dbReference>
<evidence type="ECO:0000256" key="8">
    <source>
        <dbReference type="ARBA" id="ARBA00022603"/>
    </source>
</evidence>
<dbReference type="SMART" id="SM01018">
    <property type="entry name" value="B12-binding_2"/>
    <property type="match status" value="1"/>
</dbReference>
<dbReference type="CDD" id="cd02069">
    <property type="entry name" value="methionine_synthase_B12_BD"/>
    <property type="match status" value="1"/>
</dbReference>
<reference evidence="28 29" key="1">
    <citation type="submission" date="2024-07" db="EMBL/GenBank/DDBJ databases">
        <authorList>
            <person name="Pitt A."/>
            <person name="Hahn M.W."/>
        </authorList>
    </citation>
    <scope>NUCLEOTIDE SEQUENCE [LARGE SCALE GENOMIC DNA]</scope>
    <source>
        <strain evidence="28 29">1-SAACH-A3</strain>
    </source>
</reference>
<feature type="binding site" evidence="22">
    <location>
        <position position="311"/>
    </location>
    <ligand>
        <name>Zn(2+)</name>
        <dbReference type="ChEBI" id="CHEBI:29105"/>
    </ligand>
</feature>
<evidence type="ECO:0000256" key="13">
    <source>
        <dbReference type="ARBA" id="ARBA00022723"/>
    </source>
</evidence>
<dbReference type="EC" id="2.1.1.13" evidence="6 20"/>
<feature type="domain" description="AdoMet activation" evidence="25">
    <location>
        <begin position="897"/>
        <end position="1253"/>
    </location>
</feature>
<evidence type="ECO:0000256" key="5">
    <source>
        <dbReference type="ARBA" id="ARBA00010398"/>
    </source>
</evidence>
<dbReference type="InterPro" id="IPR006158">
    <property type="entry name" value="Cobalamin-bd"/>
</dbReference>
<dbReference type="PROSITE" id="PS50972">
    <property type="entry name" value="PTERIN_BINDING"/>
    <property type="match status" value="1"/>
</dbReference>
<keyword evidence="13 21" id="KW-0479">Metal-binding</keyword>
<evidence type="ECO:0000256" key="17">
    <source>
        <dbReference type="ARBA" id="ARBA00023285"/>
    </source>
</evidence>
<dbReference type="InterPro" id="IPR036594">
    <property type="entry name" value="Meth_synthase_dom"/>
</dbReference>
<dbReference type="SUPFAM" id="SSF56507">
    <property type="entry name" value="Methionine synthase activation domain-like"/>
    <property type="match status" value="1"/>
</dbReference>
<evidence type="ECO:0000259" key="26">
    <source>
        <dbReference type="PROSITE" id="PS51332"/>
    </source>
</evidence>
<evidence type="ECO:0000256" key="1">
    <source>
        <dbReference type="ARBA" id="ARBA00001700"/>
    </source>
</evidence>
<dbReference type="SUPFAM" id="SSF82282">
    <property type="entry name" value="Homocysteine S-methyltransferase"/>
    <property type="match status" value="1"/>
</dbReference>
<evidence type="ECO:0000256" key="10">
    <source>
        <dbReference type="ARBA" id="ARBA00022628"/>
    </source>
</evidence>
<dbReference type="InterPro" id="IPR000489">
    <property type="entry name" value="Pterin-binding_dom"/>
</dbReference>
<dbReference type="PROSITE" id="PS51337">
    <property type="entry name" value="B12_BINDING_NTER"/>
    <property type="match status" value="1"/>
</dbReference>
<feature type="binding site" evidence="22">
    <location>
        <position position="310"/>
    </location>
    <ligand>
        <name>Zn(2+)</name>
        <dbReference type="ChEBI" id="CHEBI:29105"/>
    </ligand>
</feature>
<dbReference type="InterPro" id="IPR003759">
    <property type="entry name" value="Cbl-bd_cap"/>
</dbReference>
<evidence type="ECO:0000256" key="6">
    <source>
        <dbReference type="ARBA" id="ARBA00012032"/>
    </source>
</evidence>